<name>A0ABS0LR20_9LACT</name>
<dbReference type="InterPro" id="IPR050437">
    <property type="entry name" value="Ribos_protein_bS1-like"/>
</dbReference>
<comment type="caution">
    <text evidence="2">The sequence shown here is derived from an EMBL/GenBank/DDBJ whole genome shotgun (WGS) entry which is preliminary data.</text>
</comment>
<dbReference type="InterPro" id="IPR012340">
    <property type="entry name" value="NA-bd_OB-fold"/>
</dbReference>
<feature type="domain" description="S1 motif" evidence="1">
    <location>
        <begin position="8"/>
        <end position="77"/>
    </location>
</feature>
<keyword evidence="3" id="KW-1185">Reference proteome</keyword>
<evidence type="ECO:0000259" key="1">
    <source>
        <dbReference type="PROSITE" id="PS50126"/>
    </source>
</evidence>
<dbReference type="SMART" id="SM00316">
    <property type="entry name" value="S1"/>
    <property type="match status" value="1"/>
</dbReference>
<dbReference type="NCBIfam" id="NF040579">
    <property type="entry name" value="S1_dom_CvfD"/>
    <property type="match status" value="1"/>
</dbReference>
<dbReference type="SUPFAM" id="SSF50249">
    <property type="entry name" value="Nucleic acid-binding proteins"/>
    <property type="match status" value="1"/>
</dbReference>
<dbReference type="InterPro" id="IPR003029">
    <property type="entry name" value="S1_domain"/>
</dbReference>
<dbReference type="Gene3D" id="2.40.50.140">
    <property type="entry name" value="Nucleic acid-binding proteins"/>
    <property type="match status" value="1"/>
</dbReference>
<dbReference type="PANTHER" id="PTHR10724:SF10">
    <property type="entry name" value="S1 RNA-BINDING DOMAIN-CONTAINING PROTEIN 1"/>
    <property type="match status" value="1"/>
</dbReference>
<protein>
    <submittedName>
        <fullName evidence="2">S1 RNA-binding domain-containing protein</fullName>
    </submittedName>
</protein>
<dbReference type="RefSeq" id="WP_197115532.1">
    <property type="nucleotide sequence ID" value="NZ_JACBXQ010000004.1"/>
</dbReference>
<sequence length="133" mass="15237">MASHFKIGDIIEGEVTGIQNYGVFVNLTEEEQGLVHISECKHGYMGDINDFVKIGDKVKVVVIDIDEYTKKFSLSMRALEKINVPSFPQRSKKRKKRNSPKIGFKTIEEKMPSWIEEALESIDKNEFNTKVEV</sequence>
<dbReference type="Proteomes" id="UP000721415">
    <property type="component" value="Unassembled WGS sequence"/>
</dbReference>
<dbReference type="PROSITE" id="PS50126">
    <property type="entry name" value="S1"/>
    <property type="match status" value="1"/>
</dbReference>
<dbReference type="EMBL" id="JACBXQ010000004">
    <property type="protein sequence ID" value="MBG9986608.1"/>
    <property type="molecule type" value="Genomic_DNA"/>
</dbReference>
<evidence type="ECO:0000313" key="3">
    <source>
        <dbReference type="Proteomes" id="UP000721415"/>
    </source>
</evidence>
<organism evidence="2 3">
    <name type="scientific">Facklamia lactis</name>
    <dbReference type="NCBI Taxonomy" id="2749967"/>
    <lineage>
        <taxon>Bacteria</taxon>
        <taxon>Bacillati</taxon>
        <taxon>Bacillota</taxon>
        <taxon>Bacilli</taxon>
        <taxon>Lactobacillales</taxon>
        <taxon>Aerococcaceae</taxon>
        <taxon>Facklamia</taxon>
    </lineage>
</organism>
<proteinExistence type="predicted"/>
<dbReference type="Pfam" id="PF00575">
    <property type="entry name" value="S1"/>
    <property type="match status" value="1"/>
</dbReference>
<accession>A0ABS0LR20</accession>
<reference evidence="2 3" key="1">
    <citation type="submission" date="2020-07" db="EMBL/GenBank/DDBJ databases">
        <title>Facklamia lactis sp. nov., isolated from raw milk.</title>
        <authorList>
            <person name="Doll E.V."/>
            <person name="Huptas C."/>
            <person name="Staib L."/>
            <person name="Wenning M."/>
            <person name="Scherer S."/>
        </authorList>
    </citation>
    <scope>NUCLEOTIDE SEQUENCE [LARGE SCALE GENOMIC DNA]</scope>
    <source>
        <strain evidence="2 3">DSM 111018</strain>
    </source>
</reference>
<evidence type="ECO:0000313" key="2">
    <source>
        <dbReference type="EMBL" id="MBG9986608.1"/>
    </source>
</evidence>
<dbReference type="PANTHER" id="PTHR10724">
    <property type="entry name" value="30S RIBOSOMAL PROTEIN S1"/>
    <property type="match status" value="1"/>
</dbReference>
<gene>
    <name evidence="2" type="ORF">HZY91_06835</name>
</gene>